<dbReference type="PROSITE" id="PS51029">
    <property type="entry name" value="MADF"/>
    <property type="match status" value="1"/>
</dbReference>
<sequence length="84" mass="9958">METTVDEVIINFVRDNTCLYEKDVNFKNINKKKYLWQIISGQLRNLYDIGMTADAVKKRWFSLRDMFSREARADTAPIDEFLFG</sequence>
<dbReference type="GO" id="GO:0006357">
    <property type="term" value="P:regulation of transcription by RNA polymerase II"/>
    <property type="evidence" value="ECO:0007669"/>
    <property type="project" value="TreeGrafter"/>
</dbReference>
<evidence type="ECO:0000313" key="2">
    <source>
        <dbReference type="EMBL" id="KYQ48230.1"/>
    </source>
</evidence>
<dbReference type="GO" id="GO:0005667">
    <property type="term" value="C:transcription regulator complex"/>
    <property type="evidence" value="ECO:0007669"/>
    <property type="project" value="TreeGrafter"/>
</dbReference>
<dbReference type="InterPro" id="IPR039353">
    <property type="entry name" value="TF_Adf1"/>
</dbReference>
<dbReference type="InterPro" id="IPR006578">
    <property type="entry name" value="MADF-dom"/>
</dbReference>
<dbReference type="GO" id="GO:0005634">
    <property type="term" value="C:nucleus"/>
    <property type="evidence" value="ECO:0007669"/>
    <property type="project" value="TreeGrafter"/>
</dbReference>
<dbReference type="Pfam" id="PF10545">
    <property type="entry name" value="MADF_DNA_bdg"/>
    <property type="match status" value="1"/>
</dbReference>
<keyword evidence="3" id="KW-1185">Reference proteome</keyword>
<name>A0A151WK94_9HYME</name>
<dbReference type="Proteomes" id="UP000075809">
    <property type="component" value="Unassembled WGS sequence"/>
</dbReference>
<protein>
    <recommendedName>
        <fullName evidence="1">MADF domain-containing protein</fullName>
    </recommendedName>
</protein>
<proteinExistence type="predicted"/>
<dbReference type="EMBL" id="KQ983016">
    <property type="protein sequence ID" value="KYQ48230.1"/>
    <property type="molecule type" value="Genomic_DNA"/>
</dbReference>
<reference evidence="2 3" key="1">
    <citation type="submission" date="2015-09" db="EMBL/GenBank/DDBJ databases">
        <title>Trachymyrmex zeteki WGS genome.</title>
        <authorList>
            <person name="Nygaard S."/>
            <person name="Hu H."/>
            <person name="Boomsma J."/>
            <person name="Zhang G."/>
        </authorList>
    </citation>
    <scope>NUCLEOTIDE SEQUENCE [LARGE SCALE GENOMIC DNA]</scope>
    <source>
        <strain evidence="2">Tzet28-1</strain>
        <tissue evidence="2">Whole body</tissue>
    </source>
</reference>
<evidence type="ECO:0000259" key="1">
    <source>
        <dbReference type="PROSITE" id="PS51029"/>
    </source>
</evidence>
<feature type="domain" description="MADF" evidence="1">
    <location>
        <begin position="8"/>
        <end position="84"/>
    </location>
</feature>
<evidence type="ECO:0000313" key="3">
    <source>
        <dbReference type="Proteomes" id="UP000075809"/>
    </source>
</evidence>
<dbReference type="PANTHER" id="PTHR12243:SF67">
    <property type="entry name" value="COREPRESSOR OF PANGOLIN, ISOFORM A-RELATED"/>
    <property type="match status" value="1"/>
</dbReference>
<accession>A0A151WK94</accession>
<dbReference type="PANTHER" id="PTHR12243">
    <property type="entry name" value="MADF DOMAIN TRANSCRIPTION FACTOR"/>
    <property type="match status" value="1"/>
</dbReference>
<gene>
    <name evidence="2" type="ORF">ALC60_12729</name>
</gene>
<dbReference type="AlphaFoldDB" id="A0A151WK94"/>
<organism evidence="2 3">
    <name type="scientific">Mycetomoellerius zeteki</name>
    <dbReference type="NCBI Taxonomy" id="64791"/>
    <lineage>
        <taxon>Eukaryota</taxon>
        <taxon>Metazoa</taxon>
        <taxon>Ecdysozoa</taxon>
        <taxon>Arthropoda</taxon>
        <taxon>Hexapoda</taxon>
        <taxon>Insecta</taxon>
        <taxon>Pterygota</taxon>
        <taxon>Neoptera</taxon>
        <taxon>Endopterygota</taxon>
        <taxon>Hymenoptera</taxon>
        <taxon>Apocrita</taxon>
        <taxon>Aculeata</taxon>
        <taxon>Formicoidea</taxon>
        <taxon>Formicidae</taxon>
        <taxon>Myrmicinae</taxon>
        <taxon>Mycetomoellerius</taxon>
    </lineage>
</organism>
<dbReference type="STRING" id="64791.A0A151WK94"/>